<protein>
    <submittedName>
        <fullName>Amphoterin homolog</fullName>
    </submittedName>
</protein>
<reference key="1">
    <citation type="journal article" date="1995" name="J. Biol. Chem.">
        <title>The receptor for advanced glycation end products (RAGE) is a cellular binding site for amphoterin. Mediation of neurite outgrowth and co-expression of rage and amphoterin in the developing nervous system.</title>
        <authorList>
            <person name="Hori O."/>
            <person name="Brett J."/>
            <person name="Slattery T."/>
            <person name="Cao R."/>
            <person name="Zhang J."/>
            <person name="Chen J.X."/>
            <person name="Nagashima M."/>
            <person name="Lundh E.R."/>
            <person name="Vijay S."/>
            <person name="Nitecki D."/>
        </authorList>
    </citation>
    <scope>PROTEIN SEQUENCE</scope>
</reference>
<sequence>KLGEMWNNTA</sequence>
<organism>
    <name type="scientific">Bos taurus</name>
    <name type="common">Bovine</name>
    <dbReference type="NCBI Taxonomy" id="9913"/>
    <lineage>
        <taxon>Eukaryota</taxon>
        <taxon>Metazoa</taxon>
        <taxon>Chordata</taxon>
        <taxon>Craniata</taxon>
        <taxon>Vertebrata</taxon>
        <taxon>Euteleostomi</taxon>
        <taxon>Mammalia</taxon>
        <taxon>Eutheria</taxon>
        <taxon>Laurasiatheria</taxon>
        <taxon>Artiodactyla</taxon>
        <taxon>Ruminantia</taxon>
        <taxon>Pecora</taxon>
        <taxon>Bovidae</taxon>
        <taxon>Bovinae</taxon>
        <taxon>Bos</taxon>
    </lineage>
</organism>
<keyword id="KW-0903">Direct protein sequencing</keyword>
<proteinExistence type="evidence at protein level"/>
<name>Q9TR47_BOVIN</name>
<accession>Q9TR47</accession>